<dbReference type="InterPro" id="IPR022663">
    <property type="entry name" value="DapB_C"/>
</dbReference>
<evidence type="ECO:0000256" key="3">
    <source>
        <dbReference type="ARBA" id="ARBA00022857"/>
    </source>
</evidence>
<evidence type="ECO:0000259" key="13">
    <source>
        <dbReference type="Pfam" id="PF01113"/>
    </source>
</evidence>
<name>A0A5C0UKU2_9RICK</name>
<dbReference type="Gene3D" id="3.40.50.720">
    <property type="entry name" value="NAD(P)-binding Rossmann-like Domain"/>
    <property type="match status" value="1"/>
</dbReference>
<dbReference type="CDD" id="cd02274">
    <property type="entry name" value="DHDPR_N"/>
    <property type="match status" value="1"/>
</dbReference>
<comment type="catalytic activity">
    <reaction evidence="10 12">
        <text>(S)-2,3,4,5-tetrahydrodipicolinate + NADP(+) + H2O = (2S,4S)-4-hydroxy-2,3,4,5-tetrahydrodipicolinate + NADPH + H(+)</text>
        <dbReference type="Rhea" id="RHEA:35331"/>
        <dbReference type="ChEBI" id="CHEBI:15377"/>
        <dbReference type="ChEBI" id="CHEBI:15378"/>
        <dbReference type="ChEBI" id="CHEBI:16845"/>
        <dbReference type="ChEBI" id="CHEBI:57783"/>
        <dbReference type="ChEBI" id="CHEBI:58349"/>
        <dbReference type="ChEBI" id="CHEBI:67139"/>
        <dbReference type="EC" id="1.17.1.8"/>
    </reaction>
</comment>
<accession>A0A5C0UKU2</accession>
<feature type="domain" description="Dihydrodipicolinate reductase N-terminal" evidence="13">
    <location>
        <begin position="6"/>
        <end position="107"/>
    </location>
</feature>
<comment type="pathway">
    <text evidence="8 12">Amino-acid biosynthesis; L-lysine biosynthesis via DAP pathway; (S)-tetrahydrodipicolinate from L-aspartate: step 4/4.</text>
</comment>
<evidence type="ECO:0000256" key="8">
    <source>
        <dbReference type="ARBA" id="ARBA00037922"/>
    </source>
</evidence>
<dbReference type="GO" id="GO:0005737">
    <property type="term" value="C:cytoplasm"/>
    <property type="evidence" value="ECO:0007669"/>
    <property type="project" value="UniProtKB-SubCell"/>
</dbReference>
<evidence type="ECO:0000256" key="1">
    <source>
        <dbReference type="ARBA" id="ARBA00006642"/>
    </source>
</evidence>
<dbReference type="RefSeq" id="WP_148951835.1">
    <property type="nucleotide sequence ID" value="NZ_CP043312.1"/>
</dbReference>
<feature type="binding site" evidence="12">
    <location>
        <begin position="148"/>
        <end position="149"/>
    </location>
    <ligand>
        <name>(S)-2,3,4,5-tetrahydrodipicolinate</name>
        <dbReference type="ChEBI" id="CHEBI:16845"/>
    </ligand>
</feature>
<proteinExistence type="inferred from homology"/>
<gene>
    <name evidence="12" type="primary">dapB</name>
    <name evidence="15" type="ORF">FZC37_00780</name>
</gene>
<dbReference type="SUPFAM" id="SSF55347">
    <property type="entry name" value="Glyceraldehyde-3-phosphate dehydrogenase-like, C-terminal domain"/>
    <property type="match status" value="1"/>
</dbReference>
<comment type="function">
    <text evidence="12">Catalyzes the conversion of 4-hydroxy-tetrahydrodipicolinate (HTPA) to tetrahydrodipicolinate.</text>
</comment>
<evidence type="ECO:0000256" key="10">
    <source>
        <dbReference type="ARBA" id="ARBA00049080"/>
    </source>
</evidence>
<dbReference type="EMBL" id="CP043312">
    <property type="protein sequence ID" value="QEK39474.1"/>
    <property type="molecule type" value="Genomic_DNA"/>
</dbReference>
<organism evidence="15 16">
    <name type="scientific">Candidatus Sneabacter namystus</name>
    <dbReference type="NCBI Taxonomy" id="2601646"/>
    <lineage>
        <taxon>Bacteria</taxon>
        <taxon>Pseudomonadati</taxon>
        <taxon>Pseudomonadota</taxon>
        <taxon>Alphaproteobacteria</taxon>
        <taxon>Rickettsiales</taxon>
        <taxon>Rickettsiaceae</taxon>
        <taxon>Rickettsieae</taxon>
        <taxon>Candidatus Sneabacter</taxon>
    </lineage>
</organism>
<feature type="binding site" evidence="12">
    <location>
        <begin position="105"/>
        <end position="108"/>
    </location>
    <ligand>
        <name>NAD(+)</name>
        <dbReference type="ChEBI" id="CHEBI:57540"/>
    </ligand>
</feature>
<dbReference type="GO" id="GO:0051287">
    <property type="term" value="F:NAD binding"/>
    <property type="evidence" value="ECO:0007669"/>
    <property type="project" value="UniProtKB-UniRule"/>
</dbReference>
<dbReference type="GO" id="GO:0008839">
    <property type="term" value="F:4-hydroxy-tetrahydrodipicolinate reductase"/>
    <property type="evidence" value="ECO:0007669"/>
    <property type="project" value="UniProtKB-EC"/>
</dbReference>
<dbReference type="Pfam" id="PF05173">
    <property type="entry name" value="DapB_C"/>
    <property type="match status" value="1"/>
</dbReference>
<feature type="active site" description="Proton donor" evidence="12">
    <location>
        <position position="142"/>
    </location>
</feature>
<dbReference type="HAMAP" id="MF_00102">
    <property type="entry name" value="DapB"/>
    <property type="match status" value="1"/>
</dbReference>
<comment type="caution">
    <text evidence="12">Was originally thought to be a dihydrodipicolinate reductase (DHDPR), catalyzing the conversion of dihydrodipicolinate to tetrahydrodipicolinate. However, it was shown in E.coli that the substrate of the enzymatic reaction is not dihydrodipicolinate (DHDP) but in fact (2S,4S)-4-hydroxy-2,3,4,5-tetrahydrodipicolinic acid (HTPA), the product released by the DapA-catalyzed reaction.</text>
</comment>
<dbReference type="KEGG" id="snay:FZC37_00780"/>
<evidence type="ECO:0000256" key="12">
    <source>
        <dbReference type="HAMAP-Rule" id="MF_00102"/>
    </source>
</evidence>
<sequence>MSAKNIPVGINGSSGKMGKMLRKAILQDGTFYLSAARNTNSDTTLQTLCKMAKIIFDFSSPKGTIALLEETTKHSTKVIIGTTGFNDKQMLYLKKMAKKNAILYAPNTTIGATALALASKAIEQILPSSFDTTILDIHHKDKKDAPSGTALMISQQISRTHDHTTIRAGKSIGEHQVMFFGEDEEITLSHKVTSRKPFALGAIKAAKWLLNKESGSLYSMQDVFL</sequence>
<evidence type="ECO:0000256" key="5">
    <source>
        <dbReference type="ARBA" id="ARBA00023002"/>
    </source>
</evidence>
<keyword evidence="7 12" id="KW-0457">Lysine biosynthesis</keyword>
<keyword evidence="16" id="KW-1185">Reference proteome</keyword>
<evidence type="ECO:0000256" key="9">
    <source>
        <dbReference type="ARBA" id="ARBA00038983"/>
    </source>
</evidence>
<dbReference type="PANTHER" id="PTHR20836">
    <property type="entry name" value="DIHYDRODIPICOLINATE REDUCTASE"/>
    <property type="match status" value="1"/>
</dbReference>
<dbReference type="GO" id="GO:0050661">
    <property type="term" value="F:NADP binding"/>
    <property type="evidence" value="ECO:0007669"/>
    <property type="project" value="UniProtKB-UniRule"/>
</dbReference>
<keyword evidence="6 12" id="KW-0520">NAD</keyword>
<dbReference type="InterPro" id="IPR000846">
    <property type="entry name" value="DapB_N"/>
</dbReference>
<dbReference type="Gene3D" id="3.30.360.10">
    <property type="entry name" value="Dihydrodipicolinate Reductase, domain 2"/>
    <property type="match status" value="1"/>
</dbReference>
<feature type="domain" description="Dihydrodipicolinate reductase C-terminal" evidence="14">
    <location>
        <begin position="114"/>
        <end position="223"/>
    </location>
</feature>
<dbReference type="GO" id="GO:0016726">
    <property type="term" value="F:oxidoreductase activity, acting on CH or CH2 groups, NAD or NADP as acceptor"/>
    <property type="evidence" value="ECO:0007669"/>
    <property type="project" value="UniProtKB-UniRule"/>
</dbReference>
<dbReference type="Proteomes" id="UP000323844">
    <property type="component" value="Chromosome"/>
</dbReference>
<reference evidence="15 16" key="1">
    <citation type="submission" date="2019-08" db="EMBL/GenBank/DDBJ databases">
        <title>Highly reduced genomes of protist endosymbionts show evolutionary convergence.</title>
        <authorList>
            <person name="George E."/>
            <person name="Husnik F."/>
            <person name="Tashyreva D."/>
            <person name="Prokopchuk G."/>
            <person name="Horak A."/>
            <person name="Kwong W.K."/>
            <person name="Lukes J."/>
            <person name="Keeling P.J."/>
        </authorList>
    </citation>
    <scope>NUCLEOTIDE SEQUENCE [LARGE SCALE GENOMIC DNA]</scope>
    <source>
        <strain evidence="15">1621</strain>
    </source>
</reference>
<feature type="binding site" evidence="12">
    <location>
        <position position="139"/>
    </location>
    <ligand>
        <name>(S)-2,3,4,5-tetrahydrodipicolinate</name>
        <dbReference type="ChEBI" id="CHEBI:16845"/>
    </ligand>
</feature>
<dbReference type="EC" id="1.17.1.8" evidence="9 12"/>
<comment type="similarity">
    <text evidence="1 12">Belongs to the DapB family.</text>
</comment>
<evidence type="ECO:0000313" key="16">
    <source>
        <dbReference type="Proteomes" id="UP000323844"/>
    </source>
</evidence>
<dbReference type="Pfam" id="PF01113">
    <property type="entry name" value="DapB_N"/>
    <property type="match status" value="1"/>
</dbReference>
<comment type="subcellular location">
    <subcellularLocation>
        <location evidence="12">Cytoplasm</location>
    </subcellularLocation>
</comment>
<dbReference type="InterPro" id="IPR036291">
    <property type="entry name" value="NAD(P)-bd_dom_sf"/>
</dbReference>
<comment type="subunit">
    <text evidence="12">Homotetramer.</text>
</comment>
<keyword evidence="12" id="KW-0963">Cytoplasm</keyword>
<comment type="caution">
    <text evidence="12">Lacks conserved residue(s) required for the propagation of feature annotation.</text>
</comment>
<keyword evidence="2 12" id="KW-0028">Amino-acid biosynthesis</keyword>
<evidence type="ECO:0000256" key="7">
    <source>
        <dbReference type="ARBA" id="ARBA00023154"/>
    </source>
</evidence>
<feature type="binding site" evidence="12">
    <location>
        <begin position="81"/>
        <end position="83"/>
    </location>
    <ligand>
        <name>NAD(+)</name>
        <dbReference type="ChEBI" id="CHEBI:57540"/>
    </ligand>
</feature>
<evidence type="ECO:0000256" key="4">
    <source>
        <dbReference type="ARBA" id="ARBA00022915"/>
    </source>
</evidence>
<dbReference type="GO" id="GO:0009089">
    <property type="term" value="P:lysine biosynthetic process via diaminopimelate"/>
    <property type="evidence" value="ECO:0007669"/>
    <property type="project" value="UniProtKB-UniRule"/>
</dbReference>
<dbReference type="InterPro" id="IPR023940">
    <property type="entry name" value="DHDPR_bac"/>
</dbReference>
<dbReference type="PANTHER" id="PTHR20836:SF0">
    <property type="entry name" value="4-HYDROXY-TETRAHYDRODIPICOLINATE REDUCTASE 1, CHLOROPLASTIC-RELATED"/>
    <property type="match status" value="1"/>
</dbReference>
<dbReference type="AlphaFoldDB" id="A0A5C0UKU2"/>
<dbReference type="GO" id="GO:0019877">
    <property type="term" value="P:diaminopimelate biosynthetic process"/>
    <property type="evidence" value="ECO:0007669"/>
    <property type="project" value="UniProtKB-UniRule"/>
</dbReference>
<dbReference type="SUPFAM" id="SSF51735">
    <property type="entry name" value="NAD(P)-binding Rossmann-fold domains"/>
    <property type="match status" value="1"/>
</dbReference>
<keyword evidence="5 12" id="KW-0560">Oxidoreductase</keyword>
<dbReference type="PIRSF" id="PIRSF000161">
    <property type="entry name" value="DHPR"/>
    <property type="match status" value="1"/>
</dbReference>
<feature type="binding site" evidence="12">
    <location>
        <begin position="12"/>
        <end position="17"/>
    </location>
    <ligand>
        <name>NAD(+)</name>
        <dbReference type="ChEBI" id="CHEBI:57540"/>
    </ligand>
</feature>
<comment type="catalytic activity">
    <reaction evidence="11 12">
        <text>(S)-2,3,4,5-tetrahydrodipicolinate + NAD(+) + H2O = (2S,4S)-4-hydroxy-2,3,4,5-tetrahydrodipicolinate + NADH + H(+)</text>
        <dbReference type="Rhea" id="RHEA:35323"/>
        <dbReference type="ChEBI" id="CHEBI:15377"/>
        <dbReference type="ChEBI" id="CHEBI:15378"/>
        <dbReference type="ChEBI" id="CHEBI:16845"/>
        <dbReference type="ChEBI" id="CHEBI:57540"/>
        <dbReference type="ChEBI" id="CHEBI:57945"/>
        <dbReference type="ChEBI" id="CHEBI:67139"/>
        <dbReference type="EC" id="1.17.1.8"/>
    </reaction>
</comment>
<evidence type="ECO:0000256" key="2">
    <source>
        <dbReference type="ARBA" id="ARBA00022605"/>
    </source>
</evidence>
<dbReference type="UniPathway" id="UPA00034">
    <property type="reaction ID" value="UER00018"/>
</dbReference>
<evidence type="ECO:0000259" key="14">
    <source>
        <dbReference type="Pfam" id="PF05173"/>
    </source>
</evidence>
<evidence type="ECO:0000313" key="15">
    <source>
        <dbReference type="EMBL" id="QEK39474.1"/>
    </source>
</evidence>
<evidence type="ECO:0000256" key="11">
    <source>
        <dbReference type="ARBA" id="ARBA00049396"/>
    </source>
</evidence>
<keyword evidence="3 12" id="KW-0521">NADP</keyword>
<dbReference type="OrthoDB" id="9790352at2"/>
<feature type="active site" description="Proton donor/acceptor" evidence="12">
    <location>
        <position position="138"/>
    </location>
</feature>
<protein>
    <recommendedName>
        <fullName evidence="9 12">4-hydroxy-tetrahydrodipicolinate reductase</fullName>
        <shortName evidence="12">HTPA reductase</shortName>
        <ecNumber evidence="9 12">1.17.1.8</ecNumber>
    </recommendedName>
</protein>
<evidence type="ECO:0000256" key="6">
    <source>
        <dbReference type="ARBA" id="ARBA00023027"/>
    </source>
</evidence>
<keyword evidence="4 12" id="KW-0220">Diaminopimelate biosynthesis</keyword>